<gene>
    <name evidence="2" type="ORF">ACFQGD_05475</name>
</gene>
<keyword evidence="1" id="KW-0472">Membrane</keyword>
<evidence type="ECO:0008006" key="4">
    <source>
        <dbReference type="Google" id="ProtNLM"/>
    </source>
</evidence>
<comment type="caution">
    <text evidence="2">The sequence shown here is derived from an EMBL/GenBank/DDBJ whole genome shotgun (WGS) entry which is preliminary data.</text>
</comment>
<evidence type="ECO:0000313" key="2">
    <source>
        <dbReference type="EMBL" id="MFC6866590.1"/>
    </source>
</evidence>
<protein>
    <recommendedName>
        <fullName evidence="4">Transmembrane protein</fullName>
    </recommendedName>
</protein>
<keyword evidence="3" id="KW-1185">Reference proteome</keyword>
<sequence>MTGSPQTWQPWQPRQAGPWRDADLISVCLIALIGVVMIGAAWFGAAGAASLTQQAAWATLAVGGLVVSGVGQSLWLLRLRRAIGQRRVGLISLDPPAAAEPAPQPVPRHDTASLPLVRANGMRKVHDPGCPLVAGKDVEPAALGDGEPCAVCQP</sequence>
<organism evidence="2 3">
    <name type="scientific">Haloechinothrix salitolerans</name>
    <dbReference type="NCBI Taxonomy" id="926830"/>
    <lineage>
        <taxon>Bacteria</taxon>
        <taxon>Bacillati</taxon>
        <taxon>Actinomycetota</taxon>
        <taxon>Actinomycetes</taxon>
        <taxon>Pseudonocardiales</taxon>
        <taxon>Pseudonocardiaceae</taxon>
        <taxon>Haloechinothrix</taxon>
    </lineage>
</organism>
<name>A0ABW2BUB7_9PSEU</name>
<reference evidence="3" key="1">
    <citation type="journal article" date="2019" name="Int. J. Syst. Evol. Microbiol.">
        <title>The Global Catalogue of Microorganisms (GCM) 10K type strain sequencing project: providing services to taxonomists for standard genome sequencing and annotation.</title>
        <authorList>
            <consortium name="The Broad Institute Genomics Platform"/>
            <consortium name="The Broad Institute Genome Sequencing Center for Infectious Disease"/>
            <person name="Wu L."/>
            <person name="Ma J."/>
        </authorList>
    </citation>
    <scope>NUCLEOTIDE SEQUENCE [LARGE SCALE GENOMIC DNA]</scope>
    <source>
        <strain evidence="3">KCTC 32255</strain>
    </source>
</reference>
<proteinExistence type="predicted"/>
<evidence type="ECO:0000256" key="1">
    <source>
        <dbReference type="SAM" id="Phobius"/>
    </source>
</evidence>
<evidence type="ECO:0000313" key="3">
    <source>
        <dbReference type="Proteomes" id="UP001596337"/>
    </source>
</evidence>
<dbReference type="Proteomes" id="UP001596337">
    <property type="component" value="Unassembled WGS sequence"/>
</dbReference>
<dbReference type="RefSeq" id="WP_345395819.1">
    <property type="nucleotide sequence ID" value="NZ_BAABLA010000024.1"/>
</dbReference>
<keyword evidence="1" id="KW-0812">Transmembrane</keyword>
<feature type="transmembrane region" description="Helical" evidence="1">
    <location>
        <begin position="55"/>
        <end position="77"/>
    </location>
</feature>
<accession>A0ABW2BUB7</accession>
<keyword evidence="1" id="KW-1133">Transmembrane helix</keyword>
<dbReference type="EMBL" id="JBHSXX010000001">
    <property type="protein sequence ID" value="MFC6866590.1"/>
    <property type="molecule type" value="Genomic_DNA"/>
</dbReference>
<feature type="transmembrane region" description="Helical" evidence="1">
    <location>
        <begin position="24"/>
        <end position="43"/>
    </location>
</feature>